<organism evidence="1 2">
    <name type="scientific">Carpediemonas membranifera</name>
    <dbReference type="NCBI Taxonomy" id="201153"/>
    <lineage>
        <taxon>Eukaryota</taxon>
        <taxon>Metamonada</taxon>
        <taxon>Carpediemonas-like organisms</taxon>
        <taxon>Carpediemonas</taxon>
    </lineage>
</organism>
<comment type="caution">
    <text evidence="1">The sequence shown here is derived from an EMBL/GenBank/DDBJ whole genome shotgun (WGS) entry which is preliminary data.</text>
</comment>
<evidence type="ECO:0000313" key="1">
    <source>
        <dbReference type="EMBL" id="KAG9395097.1"/>
    </source>
</evidence>
<protein>
    <submittedName>
        <fullName evidence="1">Uncharacterized protein</fullName>
    </submittedName>
</protein>
<name>A0A8J6BDA8_9EUKA</name>
<evidence type="ECO:0000313" key="2">
    <source>
        <dbReference type="Proteomes" id="UP000717585"/>
    </source>
</evidence>
<proteinExistence type="predicted"/>
<gene>
    <name evidence="1" type="ORF">J8273_0315</name>
</gene>
<sequence>MTKNATSLFRTVVLPVCNEKQLLEASSQHIVSELDIFSETELQLDLACWTRSVYHDFDLSRLLSDDFIHAVADGTVSAFGACSAYSVQLLPSGKLILVYASELAATAGVVGENRHHNVESLRAGVSEAVVDLLHPSLCPVAGGYSLPQPDRAHIAAMLRRVGPCTLTVVSNTATGMPAAPAVHGVPRLARSQPVATAQWPDDMHMALEQAALGQLACHRARLDGLASGPLLAAIVAAAQTRPRFLISASSPDRVPYGVGSCRHPAGCGGGELSRAYGPGVILTFVCKRDEYS</sequence>
<reference evidence="1" key="1">
    <citation type="submission" date="2021-05" db="EMBL/GenBank/DDBJ databases">
        <title>A free-living protist that lacks canonical eukaryotic 1 DNA replication and segregation systems.</title>
        <authorList>
            <person name="Salas-Leiva D.E."/>
            <person name="Tromer E.C."/>
            <person name="Curtis B.A."/>
            <person name="Jerlstrom-Hultqvist J."/>
            <person name="Kolisko M."/>
            <person name="Yi Z."/>
            <person name="Salas-Leiva J.S."/>
            <person name="Gallot-Lavallee L."/>
            <person name="Kops G.J.P.L."/>
            <person name="Archibald J.M."/>
            <person name="Simpson A.G.B."/>
            <person name="Roger A.J."/>
        </authorList>
    </citation>
    <scope>NUCLEOTIDE SEQUENCE</scope>
    <source>
        <strain evidence="1">BICM</strain>
    </source>
</reference>
<dbReference type="EMBL" id="JAHDYR010000012">
    <property type="protein sequence ID" value="KAG9395097.1"/>
    <property type="molecule type" value="Genomic_DNA"/>
</dbReference>
<keyword evidence="2" id="KW-1185">Reference proteome</keyword>
<dbReference type="Proteomes" id="UP000717585">
    <property type="component" value="Unassembled WGS sequence"/>
</dbReference>
<accession>A0A8J6BDA8</accession>
<dbReference type="AlphaFoldDB" id="A0A8J6BDA8"/>